<comment type="caution">
    <text evidence="6">The sequence shown here is derived from an EMBL/GenBank/DDBJ whole genome shotgun (WGS) entry which is preliminary data.</text>
</comment>
<dbReference type="AlphaFoldDB" id="A0A3N4NSS9"/>
<evidence type="ECO:0000256" key="2">
    <source>
        <dbReference type="ARBA" id="ARBA00022676"/>
    </source>
</evidence>
<dbReference type="Proteomes" id="UP000270856">
    <property type="component" value="Unassembled WGS sequence"/>
</dbReference>
<dbReference type="CDD" id="cd04192">
    <property type="entry name" value="GT_2_like_e"/>
    <property type="match status" value="1"/>
</dbReference>
<evidence type="ECO:0000313" key="6">
    <source>
        <dbReference type="EMBL" id="RPD97717.1"/>
    </source>
</evidence>
<feature type="transmembrane region" description="Helical" evidence="4">
    <location>
        <begin position="315"/>
        <end position="335"/>
    </location>
</feature>
<evidence type="ECO:0000256" key="1">
    <source>
        <dbReference type="ARBA" id="ARBA00006739"/>
    </source>
</evidence>
<dbReference type="Pfam" id="PF00535">
    <property type="entry name" value="Glycos_transf_2"/>
    <property type="match status" value="1"/>
</dbReference>
<dbReference type="GO" id="GO:0016757">
    <property type="term" value="F:glycosyltransferase activity"/>
    <property type="evidence" value="ECO:0007669"/>
    <property type="project" value="UniProtKB-KW"/>
</dbReference>
<accession>A0A3N4NSS9</accession>
<dbReference type="Gene3D" id="3.90.550.10">
    <property type="entry name" value="Spore Coat Polysaccharide Biosynthesis Protein SpsA, Chain A"/>
    <property type="match status" value="1"/>
</dbReference>
<keyword evidence="4" id="KW-1133">Transmembrane helix</keyword>
<name>A0A3N4NSS9_9FLAO</name>
<dbReference type="PANTHER" id="PTHR43630:SF1">
    <property type="entry name" value="POLY-BETA-1,6-N-ACETYL-D-GLUCOSAMINE SYNTHASE"/>
    <property type="match status" value="1"/>
</dbReference>
<organism evidence="6 7">
    <name type="scientific">Aureibaculum marinum</name>
    <dbReference type="NCBI Taxonomy" id="2487930"/>
    <lineage>
        <taxon>Bacteria</taxon>
        <taxon>Pseudomonadati</taxon>
        <taxon>Bacteroidota</taxon>
        <taxon>Flavobacteriia</taxon>
        <taxon>Flavobacteriales</taxon>
        <taxon>Flavobacteriaceae</taxon>
        <taxon>Aureibaculum</taxon>
    </lineage>
</organism>
<dbReference type="InterPro" id="IPR029044">
    <property type="entry name" value="Nucleotide-diphossugar_trans"/>
</dbReference>
<dbReference type="OrthoDB" id="9805625at2"/>
<comment type="similarity">
    <text evidence="1">Belongs to the glycosyltransferase 2 family.</text>
</comment>
<reference evidence="6 7" key="1">
    <citation type="submission" date="2018-11" db="EMBL/GenBank/DDBJ databases">
        <title>Aureibaculum marinum gen. nov., sp. nov., a member of the family Flavobacteriaceae isolated from the Bohai Sea.</title>
        <authorList>
            <person name="Ji X."/>
        </authorList>
    </citation>
    <scope>NUCLEOTIDE SEQUENCE [LARGE SCALE GENOMIC DNA]</scope>
    <source>
        <strain evidence="6 7">BH-SD17</strain>
    </source>
</reference>
<keyword evidence="4" id="KW-0812">Transmembrane</keyword>
<evidence type="ECO:0000256" key="3">
    <source>
        <dbReference type="ARBA" id="ARBA00022679"/>
    </source>
</evidence>
<evidence type="ECO:0000313" key="7">
    <source>
        <dbReference type="Proteomes" id="UP000270856"/>
    </source>
</evidence>
<sequence length="379" mass="43948">MYFILELISILILLCYGTLLIALVIGFDSVSIFEEKSQPPTTKFSIIIPFRNEKDNLNNLLKSLVLLNYHKNYFEILMVNDQSTDNSVELIQLFKTQHPNLPIVILENNRKTISPKKDAIKTAIDKAQFEWIISTDADCTVPKNWLNTFNTFILINKPKLIAAPVTYKVSNSFLDQFQLFDFLSLQASTIGGFGLKKPFLCNGANLCYEKSVFNEINGFKDNDKIASGDDIFLLEKIHKKYPKKVHFLKSKEALVYTKPEPSITSLISQRVRWASKTTSVNNSFTKLVGVIVMAMNFLWAAAIVLLVLNLISWHYLFTIITAKFILDFILLQRIFHFYKHRLHFHRFLLNSCCYPFFSMFVIFLSLKKGYRWKNRSFKK</sequence>
<evidence type="ECO:0000259" key="5">
    <source>
        <dbReference type="Pfam" id="PF00535"/>
    </source>
</evidence>
<protein>
    <submittedName>
        <fullName evidence="6">Glycosyltransferase</fullName>
    </submittedName>
</protein>
<dbReference type="SUPFAM" id="SSF53448">
    <property type="entry name" value="Nucleotide-diphospho-sugar transferases"/>
    <property type="match status" value="1"/>
</dbReference>
<proteinExistence type="inferred from homology"/>
<gene>
    <name evidence="6" type="ORF">EGM88_07960</name>
</gene>
<feature type="transmembrane region" description="Helical" evidence="4">
    <location>
        <begin position="287"/>
        <end position="308"/>
    </location>
</feature>
<dbReference type="PANTHER" id="PTHR43630">
    <property type="entry name" value="POLY-BETA-1,6-N-ACETYL-D-GLUCOSAMINE SYNTHASE"/>
    <property type="match status" value="1"/>
</dbReference>
<evidence type="ECO:0000256" key="4">
    <source>
        <dbReference type="SAM" id="Phobius"/>
    </source>
</evidence>
<keyword evidence="4" id="KW-0472">Membrane</keyword>
<feature type="transmembrane region" description="Helical" evidence="4">
    <location>
        <begin position="347"/>
        <end position="366"/>
    </location>
</feature>
<dbReference type="InterPro" id="IPR001173">
    <property type="entry name" value="Glyco_trans_2-like"/>
</dbReference>
<keyword evidence="3 6" id="KW-0808">Transferase</keyword>
<feature type="domain" description="Glycosyltransferase 2-like" evidence="5">
    <location>
        <begin position="45"/>
        <end position="172"/>
    </location>
</feature>
<dbReference type="EMBL" id="RPFJ01000009">
    <property type="protein sequence ID" value="RPD97717.1"/>
    <property type="molecule type" value="Genomic_DNA"/>
</dbReference>
<keyword evidence="7" id="KW-1185">Reference proteome</keyword>
<keyword evidence="2" id="KW-0328">Glycosyltransferase</keyword>
<feature type="transmembrane region" description="Helical" evidence="4">
    <location>
        <begin position="7"/>
        <end position="27"/>
    </location>
</feature>